<evidence type="ECO:0000256" key="1">
    <source>
        <dbReference type="ARBA" id="ARBA00022603"/>
    </source>
</evidence>
<feature type="binding site" evidence="4">
    <location>
        <position position="116"/>
    </location>
    <ligand>
        <name>S-adenosyl-L-methionine</name>
        <dbReference type="ChEBI" id="CHEBI:59789"/>
    </ligand>
</feature>
<feature type="compositionally biased region" description="Polar residues" evidence="5">
    <location>
        <begin position="30"/>
        <end position="43"/>
    </location>
</feature>
<dbReference type="Pfam" id="PF01209">
    <property type="entry name" value="Ubie_methyltran"/>
    <property type="match status" value="1"/>
</dbReference>
<dbReference type="EC" id="2.1.1.201" evidence="4"/>
<dbReference type="InterPro" id="IPR029063">
    <property type="entry name" value="SAM-dependent_MTases_sf"/>
</dbReference>
<name>A0ABR2W6G5_9FUNG</name>
<dbReference type="EMBL" id="JASJQH010007000">
    <property type="protein sequence ID" value="KAK9720810.1"/>
    <property type="molecule type" value="Genomic_DNA"/>
</dbReference>
<comment type="caution">
    <text evidence="6">The sequence shown here is derived from an EMBL/GenBank/DDBJ whole genome shotgun (WGS) entry which is preliminary data.</text>
</comment>
<keyword evidence="4" id="KW-0831">Ubiquinone biosynthesis</keyword>
<dbReference type="InterPro" id="IPR004033">
    <property type="entry name" value="UbiE/COQ5_MeTrFase"/>
</dbReference>
<comment type="catalytic activity">
    <reaction evidence="4">
        <text>a 2-methoxy-6-(all-trans-polyprenyl)benzene-1,4-diol + S-adenosyl-L-methionine = a 5-methoxy-2-methyl-3-(all-trans-polyprenyl)benzene-1,4-diol + S-adenosyl-L-homocysteine + H(+)</text>
        <dbReference type="Rhea" id="RHEA:28286"/>
        <dbReference type="Rhea" id="RHEA-COMP:10858"/>
        <dbReference type="Rhea" id="RHEA-COMP:10859"/>
        <dbReference type="ChEBI" id="CHEBI:15378"/>
        <dbReference type="ChEBI" id="CHEBI:57856"/>
        <dbReference type="ChEBI" id="CHEBI:59789"/>
        <dbReference type="ChEBI" id="CHEBI:84166"/>
        <dbReference type="ChEBI" id="CHEBI:84167"/>
        <dbReference type="EC" id="2.1.1.201"/>
    </reaction>
</comment>
<evidence type="ECO:0000256" key="2">
    <source>
        <dbReference type="ARBA" id="ARBA00022679"/>
    </source>
</evidence>
<dbReference type="PROSITE" id="PS51608">
    <property type="entry name" value="SAM_MT_UBIE"/>
    <property type="match status" value="1"/>
</dbReference>
<evidence type="ECO:0000313" key="7">
    <source>
        <dbReference type="Proteomes" id="UP001479436"/>
    </source>
</evidence>
<dbReference type="SUPFAM" id="SSF53335">
    <property type="entry name" value="S-adenosyl-L-methionine-dependent methyltransferases"/>
    <property type="match status" value="1"/>
</dbReference>
<keyword evidence="3 4" id="KW-0949">S-adenosyl-L-methionine</keyword>
<comment type="similarity">
    <text evidence="4">Belongs to the class I-like SAM-binding methyltransferase superfamily. MenG/UbiE family.</text>
</comment>
<evidence type="ECO:0000313" key="6">
    <source>
        <dbReference type="EMBL" id="KAK9720810.1"/>
    </source>
</evidence>
<comment type="function">
    <text evidence="4">Methyltransferase required for the conversion of 2-polyprenyl-6-methoxy-1,4-benzoquinol (DDMQH2) to 2-polyprenyl-3-methyl-6-methoxy-1,4-benzoquinol (DMQH2).</text>
</comment>
<feature type="region of interest" description="Disordered" evidence="5">
    <location>
        <begin position="30"/>
        <end position="50"/>
    </location>
</feature>
<keyword evidence="4" id="KW-0472">Membrane</keyword>
<reference evidence="6 7" key="1">
    <citation type="submission" date="2023-04" db="EMBL/GenBank/DDBJ databases">
        <title>Genome of Basidiobolus ranarum AG-B5.</title>
        <authorList>
            <person name="Stajich J.E."/>
            <person name="Carter-House D."/>
            <person name="Gryganskyi A."/>
        </authorList>
    </citation>
    <scope>NUCLEOTIDE SEQUENCE [LARGE SCALE GENOMIC DNA]</scope>
    <source>
        <strain evidence="6 7">AG-B5</strain>
    </source>
</reference>
<keyword evidence="4" id="KW-0999">Mitochondrion inner membrane</keyword>
<dbReference type="Proteomes" id="UP001479436">
    <property type="component" value="Unassembled WGS sequence"/>
</dbReference>
<dbReference type="HAMAP" id="MF_01813">
    <property type="entry name" value="MenG_UbiE_methyltr"/>
    <property type="match status" value="1"/>
</dbReference>
<evidence type="ECO:0000256" key="5">
    <source>
        <dbReference type="SAM" id="MobiDB-lite"/>
    </source>
</evidence>
<comment type="subcellular location">
    <subcellularLocation>
        <location evidence="4">Mitochondrion inner membrane</location>
        <topology evidence="4">Peripheral membrane protein</topology>
        <orientation evidence="4">Matrix side</orientation>
    </subcellularLocation>
</comment>
<evidence type="ECO:0000256" key="4">
    <source>
        <dbReference type="HAMAP-Rule" id="MF_03191"/>
    </source>
</evidence>
<dbReference type="CDD" id="cd02440">
    <property type="entry name" value="AdoMet_MTases"/>
    <property type="match status" value="1"/>
</dbReference>
<comment type="caution">
    <text evidence="4">Lacks conserved residue(s) required for the propagation of feature annotation.</text>
</comment>
<dbReference type="PANTHER" id="PTHR43591">
    <property type="entry name" value="METHYLTRANSFERASE"/>
    <property type="match status" value="1"/>
</dbReference>
<accession>A0ABR2W6G5</accession>
<dbReference type="NCBIfam" id="TIGR01934">
    <property type="entry name" value="MenG_MenH_UbiE"/>
    <property type="match status" value="1"/>
</dbReference>
<comment type="subunit">
    <text evidence="4">Component of a multi-subunit COQ enzyme complex, composed of at least COQ3, COQ4, COQ5, COQ6, COQ7 and COQ9.</text>
</comment>
<proteinExistence type="inferred from homology"/>
<dbReference type="PROSITE" id="PS01184">
    <property type="entry name" value="UBIE_2"/>
    <property type="match status" value="1"/>
</dbReference>
<dbReference type="PROSITE" id="PS01183">
    <property type="entry name" value="UBIE_1"/>
    <property type="match status" value="1"/>
</dbReference>
<dbReference type="GO" id="GO:0032259">
    <property type="term" value="P:methylation"/>
    <property type="evidence" value="ECO:0007669"/>
    <property type="project" value="UniProtKB-KW"/>
</dbReference>
<feature type="binding site" evidence="4">
    <location>
        <begin position="172"/>
        <end position="173"/>
    </location>
    <ligand>
        <name>S-adenosyl-L-methionine</name>
        <dbReference type="ChEBI" id="CHEBI:59789"/>
    </ligand>
</feature>
<keyword evidence="2 4" id="KW-0808">Transferase</keyword>
<organism evidence="6 7">
    <name type="scientific">Basidiobolus ranarum</name>
    <dbReference type="NCBI Taxonomy" id="34480"/>
    <lineage>
        <taxon>Eukaryota</taxon>
        <taxon>Fungi</taxon>
        <taxon>Fungi incertae sedis</taxon>
        <taxon>Zoopagomycota</taxon>
        <taxon>Entomophthoromycotina</taxon>
        <taxon>Basidiobolomycetes</taxon>
        <taxon>Basidiobolales</taxon>
        <taxon>Basidiobolaceae</taxon>
        <taxon>Basidiobolus</taxon>
    </lineage>
</organism>
<dbReference type="Gene3D" id="3.40.50.150">
    <property type="entry name" value="Vaccinia Virus protein VP39"/>
    <property type="match status" value="1"/>
</dbReference>
<gene>
    <name evidence="6" type="primary">COQ5_1</name>
    <name evidence="4" type="synonym">COQ5</name>
    <name evidence="6" type="ORF">K7432_003874</name>
</gene>
<evidence type="ECO:0000256" key="3">
    <source>
        <dbReference type="ARBA" id="ARBA00022691"/>
    </source>
</evidence>
<dbReference type="InterPro" id="IPR023576">
    <property type="entry name" value="UbiE/COQ5_MeTrFase_CS"/>
</dbReference>
<keyword evidence="7" id="KW-1185">Reference proteome</keyword>
<protein>
    <recommendedName>
        <fullName evidence="4">2-methoxy-6-polyprenyl-1,4-benzoquinol methylase, mitochondrial</fullName>
        <ecNumber evidence="4">2.1.1.201</ecNumber>
    </recommendedName>
    <alternativeName>
        <fullName evidence="4">Ubiquinone biosynthesis methyltransferase COQ5</fullName>
    </alternativeName>
</protein>
<feature type="binding site" evidence="4">
    <location>
        <position position="142"/>
    </location>
    <ligand>
        <name>S-adenosyl-L-methionine</name>
        <dbReference type="ChEBI" id="CHEBI:59789"/>
    </ligand>
</feature>
<comment type="pathway">
    <text evidence="4">Cofactor biosynthesis; ubiquinone biosynthesis.</text>
</comment>
<keyword evidence="1 4" id="KW-0489">Methyltransferase</keyword>
<dbReference type="PANTHER" id="PTHR43591:SF24">
    <property type="entry name" value="2-METHOXY-6-POLYPRENYL-1,4-BENZOQUINOL METHYLASE, MITOCHONDRIAL"/>
    <property type="match status" value="1"/>
</dbReference>
<keyword evidence="4" id="KW-0496">Mitochondrion</keyword>
<sequence length="303" mass="34100">MTSLSRTFVRRTLNSVNLITKRAQFSTSKLLFEQRQNTPTTQSDSKEEPLTHFGFSSVPESQKEDLVGRVFANVATKYDIMNDAMSGGVHRLWKDHFIRKMAPSPGTKLLDVAGGTGDIAMRFLDYCKEVHGDKSASVTMLDINPNMLKVGEERFQQTPYHGTEQINFKVGNAEHLNEIPDSSVDVYTIAFGIRNCTHVDRVLKEAHRVLKPGGRFMCLEFSKVDTPIVSSIYDLYSFHFIPTVGQLITNDRDSYQYLVESIRKFPDQKTFAHMIRDAGFTTVGDGYENLTFGVAAIHSGVKL</sequence>
<dbReference type="GO" id="GO:0008168">
    <property type="term" value="F:methyltransferase activity"/>
    <property type="evidence" value="ECO:0007669"/>
    <property type="project" value="UniProtKB-KW"/>
</dbReference>